<dbReference type="AlphaFoldDB" id="A0A2P9HAZ3"/>
<gene>
    <name evidence="2" type="ORF">METD_P1METDICDS41210D</name>
</gene>
<dbReference type="Pfam" id="PF00535">
    <property type="entry name" value="Glycos_transf_2"/>
    <property type="match status" value="1"/>
</dbReference>
<dbReference type="InterPro" id="IPR029044">
    <property type="entry name" value="Nucleotide-diphossugar_trans"/>
</dbReference>
<reference evidence="3" key="1">
    <citation type="journal article" date="2009" name="PLoS ONE">
        <title>Methylobacterium genome sequences: a reference blueprint to investigate microbial metabolism of C1 compounds from natural and industrial sources.</title>
        <authorList>
            <person name="Vuilleumier S."/>
            <person name="Chistoserdova L."/>
            <person name="Lee M.-C."/>
            <person name="Bringel F."/>
            <person name="Lajus A."/>
            <person name="Zhou Y."/>
            <person name="Gourion B."/>
            <person name="Barbe V."/>
            <person name="Chang J."/>
            <person name="Cruveiller S."/>
            <person name="Dossat C."/>
            <person name="Gillett W."/>
            <person name="Gruffaz C."/>
            <person name="Haugen E."/>
            <person name="Hourcade E."/>
            <person name="Levy R."/>
            <person name="Mangenot S."/>
            <person name="Muller E."/>
            <person name="Nadalig T."/>
            <person name="Pagni M."/>
            <person name="Penny C."/>
            <person name="Peyraud R."/>
            <person name="Robinson D.G."/>
            <person name="Roche D."/>
            <person name="Rouy Z."/>
            <person name="Saenampechek C."/>
            <person name="Salvignol G."/>
            <person name="Vallenet D."/>
            <person name="Wu Z."/>
            <person name="Marx C.J."/>
            <person name="Vorholt J.A."/>
            <person name="Olson M.V."/>
            <person name="Kaul R."/>
            <person name="Weissenbach J."/>
            <person name="Medigue C."/>
            <person name="Lidstrom M.E."/>
        </authorList>
    </citation>
    <scope>NUCLEOTIDE SEQUENCE [LARGE SCALE GENOMIC DNA]</scope>
    <source>
        <strain evidence="3">DSM 6343 / CIP 106787 / DM4</strain>
        <plasmid evidence="3">p1METDI</plasmid>
    </source>
</reference>
<dbReference type="GeneID" id="72992910"/>
<dbReference type="InterPro" id="IPR001173">
    <property type="entry name" value="Glyco_trans_2-like"/>
</dbReference>
<name>A0A2P9HAZ3_METED</name>
<sequence>MTIEISVVLPVYNGAAYLKETLDSIAIQSYKDFELVIVDDGSSDDSLHILKSWMEEHADIKTKLIAHHTNHGVCHSLKTAIKNSNGNFIAQIGHDDVWEKEHLFAMHTSLDDDAVAVFSDISYIDGSSREIQCKIFKHHLISELDRYKLFALLIQGNFLCAPASMFRRDCFTEEMMGVNNERLQDYELWLNLLCLGEFRRTEFCTVKYRQHSRNLSREGTMAIQSRYELYSSQQRATASKGFELFISFAIEKQVLAEFLADLTNAFIAVSEFHPPQKLIYMTVLESLFEKFSGNQDVAAERARLFCRLGMYRKSLSLSKLLPYSKQTSYEGAPLVVPIGNQRSLALENILFSSPLLRNGAEVDLVGNGITNFYFLVNASELEQLRSYDIVAAAINERRLIAFGNDVQASTQYICQITSSVVDVSYQTIDKILRYIEDRA</sequence>
<keyword evidence="2" id="KW-0614">Plasmid</keyword>
<protein>
    <submittedName>
        <fullName evidence="2">Glycosyltransferase (Family GT2)</fullName>
    </submittedName>
</protein>
<dbReference type="EMBL" id="FP103043">
    <property type="protein sequence ID" value="SPK02053.1"/>
    <property type="molecule type" value="Genomic_DNA"/>
</dbReference>
<evidence type="ECO:0000313" key="3">
    <source>
        <dbReference type="Proteomes" id="UP000008070"/>
    </source>
</evidence>
<organism evidence="2 3">
    <name type="scientific">Methylorubrum extorquens (strain DSM 6343 / CIP 106787 / DM4)</name>
    <name type="common">Methylobacterium extorquens</name>
    <dbReference type="NCBI Taxonomy" id="661410"/>
    <lineage>
        <taxon>Bacteria</taxon>
        <taxon>Pseudomonadati</taxon>
        <taxon>Pseudomonadota</taxon>
        <taxon>Alphaproteobacteria</taxon>
        <taxon>Hyphomicrobiales</taxon>
        <taxon>Methylobacteriaceae</taxon>
        <taxon>Methylorubrum</taxon>
    </lineage>
</organism>
<dbReference type="Gene3D" id="3.90.550.10">
    <property type="entry name" value="Spore Coat Polysaccharide Biosynthesis Protein SpsA, Chain A"/>
    <property type="match status" value="1"/>
</dbReference>
<dbReference type="InterPro" id="IPR050834">
    <property type="entry name" value="Glycosyltransf_2"/>
</dbReference>
<geneLocation type="plasmid" evidence="2 3">
    <name>p1METDI</name>
</geneLocation>
<dbReference type="PANTHER" id="PTHR43685">
    <property type="entry name" value="GLYCOSYLTRANSFERASE"/>
    <property type="match status" value="1"/>
</dbReference>
<dbReference type="Proteomes" id="UP000008070">
    <property type="component" value="Plasmid p1METDI"/>
</dbReference>
<feature type="domain" description="Glycosyltransferase 2-like" evidence="1">
    <location>
        <begin position="6"/>
        <end position="171"/>
    </location>
</feature>
<evidence type="ECO:0000259" key="1">
    <source>
        <dbReference type="Pfam" id="PF00535"/>
    </source>
</evidence>
<proteinExistence type="predicted"/>
<accession>A0A2P9HAZ3</accession>
<dbReference type="RefSeq" id="WP_080579951.1">
    <property type="nucleotide sequence ID" value="NC_012987.1"/>
</dbReference>
<evidence type="ECO:0000313" key="2">
    <source>
        <dbReference type="EMBL" id="SPK02053.1"/>
    </source>
</evidence>
<dbReference type="SUPFAM" id="SSF53448">
    <property type="entry name" value="Nucleotide-diphospho-sugar transferases"/>
    <property type="match status" value="1"/>
</dbReference>
<dbReference type="PANTHER" id="PTHR43685:SF2">
    <property type="entry name" value="GLYCOSYLTRANSFERASE 2-LIKE DOMAIN-CONTAINING PROTEIN"/>
    <property type="match status" value="1"/>
</dbReference>